<dbReference type="InterPro" id="IPR012925">
    <property type="entry name" value="TipAS_dom"/>
</dbReference>
<gene>
    <name evidence="2" type="ORF">NCTC9128_07765</name>
</gene>
<protein>
    <submittedName>
        <fullName evidence="2">Putative albicidin resistance protein</fullName>
    </submittedName>
</protein>
<organism evidence="2 3">
    <name type="scientific">Klebsiella pneumoniae</name>
    <dbReference type="NCBI Taxonomy" id="573"/>
    <lineage>
        <taxon>Bacteria</taxon>
        <taxon>Pseudomonadati</taxon>
        <taxon>Pseudomonadota</taxon>
        <taxon>Gammaproteobacteria</taxon>
        <taxon>Enterobacterales</taxon>
        <taxon>Enterobacteriaceae</taxon>
        <taxon>Klebsiella/Raoultella group</taxon>
        <taxon>Klebsiella</taxon>
        <taxon>Klebsiella pneumoniae complex</taxon>
    </lineage>
</organism>
<name>A0A2X3F8K1_KLEPN</name>
<dbReference type="Proteomes" id="UP000251088">
    <property type="component" value="Unassembled WGS sequence"/>
</dbReference>
<dbReference type="AlphaFoldDB" id="A0A2X3F8K1"/>
<reference evidence="2 3" key="1">
    <citation type="submission" date="2018-06" db="EMBL/GenBank/DDBJ databases">
        <authorList>
            <consortium name="Pathogen Informatics"/>
            <person name="Doyle S."/>
        </authorList>
    </citation>
    <scope>NUCLEOTIDE SEQUENCE [LARGE SCALE GENOMIC DNA]</scope>
    <source>
        <strain evidence="2 3">NCTC9128</strain>
    </source>
</reference>
<evidence type="ECO:0000259" key="1">
    <source>
        <dbReference type="Pfam" id="PF07739"/>
    </source>
</evidence>
<dbReference type="EMBL" id="UAWN01000018">
    <property type="protein sequence ID" value="SQC42335.1"/>
    <property type="molecule type" value="Genomic_DNA"/>
</dbReference>
<evidence type="ECO:0000313" key="2">
    <source>
        <dbReference type="EMBL" id="SQC42335.1"/>
    </source>
</evidence>
<accession>A0A2X3F8K1</accession>
<evidence type="ECO:0000313" key="3">
    <source>
        <dbReference type="Proteomes" id="UP000251088"/>
    </source>
</evidence>
<dbReference type="Pfam" id="PF07739">
    <property type="entry name" value="TipAS"/>
    <property type="match status" value="1"/>
</dbReference>
<feature type="domain" description="TipAS antibiotic-recognition" evidence="1">
    <location>
        <begin position="42"/>
        <end position="109"/>
    </location>
</feature>
<proteinExistence type="predicted"/>
<sequence length="144" mass="16401">MPPSRRWLNRPASRPAIIAYITEAFAESKLAIWARYLDEEEMAFTRQHYFDRLQEWPALVAKLHQACREGVAPDSASGQALARAWLELFQSYAGTRPQTLQKFRRAMEQEPHLMKGTWMTPAVLSWLQQATGSLMRQAQGPAAG</sequence>